<dbReference type="EMBL" id="VLLK01000002">
    <property type="protein sequence ID" value="TWJ06989.1"/>
    <property type="molecule type" value="Genomic_DNA"/>
</dbReference>
<gene>
    <name evidence="3" type="ORF">JN10_2535</name>
</gene>
<name>A0A562UN02_9SPHN</name>
<keyword evidence="4" id="KW-1185">Reference proteome</keyword>
<dbReference type="SMART" id="SM00422">
    <property type="entry name" value="HTH_MERR"/>
    <property type="match status" value="1"/>
</dbReference>
<dbReference type="RefSeq" id="WP_067598632.1">
    <property type="nucleotide sequence ID" value="NZ_CP015963.1"/>
</dbReference>
<dbReference type="Proteomes" id="UP000320547">
    <property type="component" value="Unassembled WGS sequence"/>
</dbReference>
<organism evidence="3 4">
    <name type="scientific">Altererythrobacter ishigakiensis</name>
    <dbReference type="NCBI Taxonomy" id="476157"/>
    <lineage>
        <taxon>Bacteria</taxon>
        <taxon>Pseudomonadati</taxon>
        <taxon>Pseudomonadota</taxon>
        <taxon>Alphaproteobacteria</taxon>
        <taxon>Sphingomonadales</taxon>
        <taxon>Erythrobacteraceae</taxon>
        <taxon>Altererythrobacter</taxon>
    </lineage>
</organism>
<dbReference type="OrthoDB" id="9810140at2"/>
<dbReference type="PROSITE" id="PS50937">
    <property type="entry name" value="HTH_MERR_2"/>
    <property type="match status" value="1"/>
</dbReference>
<dbReference type="InterPro" id="IPR047057">
    <property type="entry name" value="MerR_fam"/>
</dbReference>
<dbReference type="STRING" id="476157.GCA_001663155_01210"/>
<dbReference type="SUPFAM" id="SSF46955">
    <property type="entry name" value="Putative DNA-binding domain"/>
    <property type="match status" value="1"/>
</dbReference>
<protein>
    <submittedName>
        <fullName evidence="3">DNA-binding transcriptional MerR regulator</fullName>
    </submittedName>
</protein>
<dbReference type="PANTHER" id="PTHR30204">
    <property type="entry name" value="REDOX-CYCLING DRUG-SENSING TRANSCRIPTIONAL ACTIVATOR SOXR"/>
    <property type="match status" value="1"/>
</dbReference>
<feature type="domain" description="HTH merR-type" evidence="2">
    <location>
        <begin position="15"/>
        <end position="83"/>
    </location>
</feature>
<evidence type="ECO:0000313" key="3">
    <source>
        <dbReference type="EMBL" id="TWJ06989.1"/>
    </source>
</evidence>
<dbReference type="Pfam" id="PF13411">
    <property type="entry name" value="MerR_1"/>
    <property type="match status" value="1"/>
</dbReference>
<dbReference type="Gene3D" id="1.10.1660.10">
    <property type="match status" value="1"/>
</dbReference>
<dbReference type="InterPro" id="IPR009061">
    <property type="entry name" value="DNA-bd_dom_put_sf"/>
</dbReference>
<accession>A0A562UN02</accession>
<dbReference type="GO" id="GO:0003700">
    <property type="term" value="F:DNA-binding transcription factor activity"/>
    <property type="evidence" value="ECO:0007669"/>
    <property type="project" value="InterPro"/>
</dbReference>
<dbReference type="AlphaFoldDB" id="A0A562UN02"/>
<dbReference type="InterPro" id="IPR000551">
    <property type="entry name" value="MerR-type_HTH_dom"/>
</dbReference>
<keyword evidence="1 3" id="KW-0238">DNA-binding</keyword>
<dbReference type="CDD" id="cd04765">
    <property type="entry name" value="HTH_MlrA-like_sg2"/>
    <property type="match status" value="1"/>
</dbReference>
<dbReference type="GO" id="GO:0003677">
    <property type="term" value="F:DNA binding"/>
    <property type="evidence" value="ECO:0007669"/>
    <property type="project" value="UniProtKB-KW"/>
</dbReference>
<reference evidence="3 4" key="1">
    <citation type="submission" date="2019-07" db="EMBL/GenBank/DDBJ databases">
        <title>Genomic Encyclopedia of Archaeal and Bacterial Type Strains, Phase II (KMG-II): from individual species to whole genera.</title>
        <authorList>
            <person name="Goeker M."/>
        </authorList>
    </citation>
    <scope>NUCLEOTIDE SEQUENCE [LARGE SCALE GENOMIC DNA]</scope>
    <source>
        <strain evidence="3 4">ATCC BAA-2084</strain>
    </source>
</reference>
<evidence type="ECO:0000313" key="4">
    <source>
        <dbReference type="Proteomes" id="UP000320547"/>
    </source>
</evidence>
<dbReference type="PANTHER" id="PTHR30204:SF15">
    <property type="entry name" value="BLL5018 PROTEIN"/>
    <property type="match status" value="1"/>
</dbReference>
<evidence type="ECO:0000259" key="2">
    <source>
        <dbReference type="PROSITE" id="PS50937"/>
    </source>
</evidence>
<sequence>MSDFADGKDEGALRTIGEVSDALGIKQHVLRYWEQQFPMLKPLKRSGGRRYYRPADVELVETIDRLVNSEGYTLKGAKAAIRDGKRAVPQPSRAEKAGSQISVVATSAGSDVLPQLKAIRSRLAAALEA</sequence>
<evidence type="ECO:0000256" key="1">
    <source>
        <dbReference type="ARBA" id="ARBA00023125"/>
    </source>
</evidence>
<proteinExistence type="predicted"/>
<comment type="caution">
    <text evidence="3">The sequence shown here is derived from an EMBL/GenBank/DDBJ whole genome shotgun (WGS) entry which is preliminary data.</text>
</comment>